<organism evidence="1 3">
    <name type="scientific">Aneurinibacillus migulanus</name>
    <name type="common">Bacillus migulanus</name>
    <dbReference type="NCBI Taxonomy" id="47500"/>
    <lineage>
        <taxon>Bacteria</taxon>
        <taxon>Bacillati</taxon>
        <taxon>Bacillota</taxon>
        <taxon>Bacilli</taxon>
        <taxon>Bacillales</taxon>
        <taxon>Paenibacillaceae</taxon>
        <taxon>Aneurinibacillus group</taxon>
        <taxon>Aneurinibacillus</taxon>
    </lineage>
</organism>
<dbReference type="Proteomes" id="UP000037269">
    <property type="component" value="Unassembled WGS sequence"/>
</dbReference>
<evidence type="ECO:0000313" key="2">
    <source>
        <dbReference type="EMBL" id="SDJ71834.1"/>
    </source>
</evidence>
<dbReference type="EMBL" id="FNED01000026">
    <property type="protein sequence ID" value="SDJ71834.1"/>
    <property type="molecule type" value="Genomic_DNA"/>
</dbReference>
<keyword evidence="3" id="KW-1185">Reference proteome</keyword>
<reference evidence="2 4" key="2">
    <citation type="submission" date="2016-10" db="EMBL/GenBank/DDBJ databases">
        <authorList>
            <person name="de Groot N.N."/>
        </authorList>
    </citation>
    <scope>NUCLEOTIDE SEQUENCE [LARGE SCALE GENOMIC DNA]</scope>
    <source>
        <strain evidence="2 4">DSM 2895</strain>
    </source>
</reference>
<dbReference type="GeneID" id="42305849"/>
<protein>
    <submittedName>
        <fullName evidence="1">Uncharacterized protein</fullName>
    </submittedName>
</protein>
<dbReference type="PATRIC" id="fig|47500.12.peg.4757"/>
<reference evidence="1 3" key="1">
    <citation type="submission" date="2015-07" db="EMBL/GenBank/DDBJ databases">
        <title>Fjat-14205 dsm 2895.</title>
        <authorList>
            <person name="Liu B."/>
            <person name="Wang J."/>
            <person name="Zhu Y."/>
            <person name="Liu G."/>
            <person name="Chen Q."/>
            <person name="Chen Z."/>
            <person name="Lan J."/>
            <person name="Che J."/>
            <person name="Ge C."/>
            <person name="Shi H."/>
            <person name="Pan Z."/>
            <person name="Liu X."/>
        </authorList>
    </citation>
    <scope>NUCLEOTIDE SEQUENCE [LARGE SCALE GENOMIC DNA]</scope>
    <source>
        <strain evidence="1 3">DSM 2895</strain>
    </source>
</reference>
<dbReference type="AlphaFoldDB" id="A0A0D1V9D2"/>
<dbReference type="RefSeq" id="WP_043066947.1">
    <property type="nucleotide sequence ID" value="NZ_BJOA01000084.1"/>
</dbReference>
<evidence type="ECO:0000313" key="4">
    <source>
        <dbReference type="Proteomes" id="UP000182836"/>
    </source>
</evidence>
<proteinExistence type="predicted"/>
<sequence>MLHRMDARKKMAEFSVGDMVMHKELGRGIIRAIDNELVNIEFDGESKQLNFEVLLKNKLLDKCKPE</sequence>
<dbReference type="Proteomes" id="UP000182836">
    <property type="component" value="Unassembled WGS sequence"/>
</dbReference>
<dbReference type="EMBL" id="LGUG01000004">
    <property type="protein sequence ID" value="KON96054.1"/>
    <property type="molecule type" value="Genomic_DNA"/>
</dbReference>
<evidence type="ECO:0000313" key="1">
    <source>
        <dbReference type="EMBL" id="KON96054.1"/>
    </source>
</evidence>
<name>A0A0D1V9D2_ANEMI</name>
<accession>A0A0D1V9D2</accession>
<gene>
    <name evidence="1" type="ORF">AF333_11710</name>
    <name evidence="2" type="ORF">SAMN04487909_12648</name>
</gene>
<evidence type="ECO:0000313" key="3">
    <source>
        <dbReference type="Proteomes" id="UP000037269"/>
    </source>
</evidence>